<sequence>MSKPITPTVEISTIPFDDRVQLVHEEIQRRKQETMPENPGHFVARLWISWLNKNFLDVPAGQEVQSC</sequence>
<proteinExistence type="predicted"/>
<protein>
    <submittedName>
        <fullName evidence="1">Uncharacterized protein</fullName>
    </submittedName>
</protein>
<dbReference type="Proteomes" id="UP000005317">
    <property type="component" value="Unassembled WGS sequence"/>
</dbReference>
<gene>
    <name evidence="1" type="ORF">Thini_3201</name>
</gene>
<dbReference type="RefSeq" id="WP_002709623.1">
    <property type="nucleotide sequence ID" value="NZ_JH651384.1"/>
</dbReference>
<evidence type="ECO:0000313" key="2">
    <source>
        <dbReference type="Proteomes" id="UP000005317"/>
    </source>
</evidence>
<keyword evidence="2" id="KW-1185">Reference proteome</keyword>
<dbReference type="EMBL" id="JH651384">
    <property type="protein sequence ID" value="EIJ35723.1"/>
    <property type="molecule type" value="Genomic_DNA"/>
</dbReference>
<name>A0A656HH45_THINJ</name>
<dbReference type="AlphaFoldDB" id="A0A656HH45"/>
<evidence type="ECO:0000313" key="1">
    <source>
        <dbReference type="EMBL" id="EIJ35723.1"/>
    </source>
</evidence>
<accession>A0A656HH45</accession>
<reference evidence="2" key="1">
    <citation type="journal article" date="2011" name="Stand. Genomic Sci.">
        <title>Genome sequence of the filamentous, gliding Thiothrix nivea neotype strain (JP2(T)).</title>
        <authorList>
            <person name="Lapidus A."/>
            <person name="Nolan M."/>
            <person name="Lucas S."/>
            <person name="Glavina Del Rio T."/>
            <person name="Tice H."/>
            <person name="Cheng J.F."/>
            <person name="Tapia R."/>
            <person name="Han C."/>
            <person name="Goodwin L."/>
            <person name="Pitluck S."/>
            <person name="Liolios K."/>
            <person name="Pagani I."/>
            <person name="Ivanova N."/>
            <person name="Huntemann M."/>
            <person name="Mavromatis K."/>
            <person name="Mikhailova N."/>
            <person name="Pati A."/>
            <person name="Chen A."/>
            <person name="Palaniappan K."/>
            <person name="Land M."/>
            <person name="Brambilla E.M."/>
            <person name="Rohde M."/>
            <person name="Abt B."/>
            <person name="Verbarg S."/>
            <person name="Goker M."/>
            <person name="Bristow J."/>
            <person name="Eisen J.A."/>
            <person name="Markowitz V."/>
            <person name="Hugenholtz P."/>
            <person name="Kyrpides N.C."/>
            <person name="Klenk H.P."/>
            <person name="Woyke T."/>
        </authorList>
    </citation>
    <scope>NUCLEOTIDE SEQUENCE [LARGE SCALE GENOMIC DNA]</scope>
    <source>
        <strain evidence="2">ATCC 35100 / DSM 5205 / JP2</strain>
    </source>
</reference>
<organism evidence="1 2">
    <name type="scientific">Thiothrix nivea (strain ATCC 35100 / DSM 5205 / JP2)</name>
    <dbReference type="NCBI Taxonomy" id="870187"/>
    <lineage>
        <taxon>Bacteria</taxon>
        <taxon>Pseudomonadati</taxon>
        <taxon>Pseudomonadota</taxon>
        <taxon>Gammaproteobacteria</taxon>
        <taxon>Thiotrichales</taxon>
        <taxon>Thiotrichaceae</taxon>
        <taxon>Thiothrix</taxon>
    </lineage>
</organism>